<evidence type="ECO:0000256" key="3">
    <source>
        <dbReference type="ARBA" id="ARBA00012891"/>
    </source>
</evidence>
<evidence type="ECO:0000256" key="6">
    <source>
        <dbReference type="ARBA" id="ARBA00023235"/>
    </source>
</evidence>
<dbReference type="GO" id="GO:0006265">
    <property type="term" value="P:DNA topological change"/>
    <property type="evidence" value="ECO:0007669"/>
    <property type="project" value="InterPro"/>
</dbReference>
<dbReference type="EMBL" id="BOOW01000030">
    <property type="protein sequence ID" value="GII94504.1"/>
    <property type="molecule type" value="Genomic_DNA"/>
</dbReference>
<dbReference type="InterPro" id="IPR035447">
    <property type="entry name" value="DNA_topo_I_N_sf"/>
</dbReference>
<evidence type="ECO:0000256" key="2">
    <source>
        <dbReference type="ARBA" id="ARBA00006645"/>
    </source>
</evidence>
<dbReference type="InterPro" id="IPR011010">
    <property type="entry name" value="DNA_brk_join_enz"/>
</dbReference>
<feature type="region of interest" description="Disordered" evidence="7">
    <location>
        <begin position="1"/>
        <end position="34"/>
    </location>
</feature>
<dbReference type="EC" id="5.6.2.1" evidence="3"/>
<dbReference type="PROSITE" id="PS52038">
    <property type="entry name" value="TOPO_IB_2"/>
    <property type="match status" value="1"/>
</dbReference>
<evidence type="ECO:0000259" key="8">
    <source>
        <dbReference type="Pfam" id="PF01028"/>
    </source>
</evidence>
<organism evidence="10 11">
    <name type="scientific">Sinosporangium siamense</name>
    <dbReference type="NCBI Taxonomy" id="1367973"/>
    <lineage>
        <taxon>Bacteria</taxon>
        <taxon>Bacillati</taxon>
        <taxon>Actinomycetota</taxon>
        <taxon>Actinomycetes</taxon>
        <taxon>Streptosporangiales</taxon>
        <taxon>Streptosporangiaceae</taxon>
        <taxon>Sinosporangium</taxon>
    </lineage>
</organism>
<accession>A0A919VDV3</accession>
<keyword evidence="4" id="KW-0799">Topoisomerase</keyword>
<keyword evidence="11" id="KW-1185">Reference proteome</keyword>
<dbReference type="SUPFAM" id="SSF55869">
    <property type="entry name" value="DNA topoisomerase I domain"/>
    <property type="match status" value="1"/>
</dbReference>
<dbReference type="Gene3D" id="3.90.15.10">
    <property type="entry name" value="Topoisomerase I, Chain A, domain 3"/>
    <property type="match status" value="1"/>
</dbReference>
<feature type="domain" description="DNA topoisomerase I catalytic core eukaryotic-type" evidence="8">
    <location>
        <begin position="81"/>
        <end position="285"/>
    </location>
</feature>
<reference evidence="10" key="1">
    <citation type="submission" date="2021-01" db="EMBL/GenBank/DDBJ databases">
        <title>Whole genome shotgun sequence of Sinosporangium siamense NBRC 109515.</title>
        <authorList>
            <person name="Komaki H."/>
            <person name="Tamura T."/>
        </authorList>
    </citation>
    <scope>NUCLEOTIDE SEQUENCE</scope>
    <source>
        <strain evidence="10">NBRC 109515</strain>
    </source>
</reference>
<dbReference type="Gene3D" id="1.10.132.120">
    <property type="match status" value="1"/>
</dbReference>
<dbReference type="PANTHER" id="PTHR10290">
    <property type="entry name" value="DNA TOPOISOMERASE I"/>
    <property type="match status" value="1"/>
</dbReference>
<evidence type="ECO:0000313" key="10">
    <source>
        <dbReference type="EMBL" id="GII94504.1"/>
    </source>
</evidence>
<gene>
    <name evidence="10" type="primary">topA_1</name>
    <name evidence="10" type="ORF">Ssi02_47350</name>
</gene>
<comment type="caution">
    <text evidence="10">The sequence shown here is derived from an EMBL/GenBank/DDBJ whole genome shotgun (WGS) entry which is preliminary data.</text>
</comment>
<dbReference type="Pfam" id="PF01028">
    <property type="entry name" value="Topoisom_I"/>
    <property type="match status" value="1"/>
</dbReference>
<dbReference type="Proteomes" id="UP000606172">
    <property type="component" value="Unassembled WGS sequence"/>
</dbReference>
<dbReference type="InterPro" id="IPR051062">
    <property type="entry name" value="Topoisomerase_IB"/>
</dbReference>
<dbReference type="InterPro" id="IPR049331">
    <property type="entry name" value="Top1B_N_bact"/>
</dbReference>
<keyword evidence="6" id="KW-0413">Isomerase</keyword>
<dbReference type="PANTHER" id="PTHR10290:SF3">
    <property type="entry name" value="DNA TOPOISOMERASE 1"/>
    <property type="match status" value="1"/>
</dbReference>
<feature type="domain" description="DNA topoisomerase IB N-terminal" evidence="9">
    <location>
        <begin position="21"/>
        <end position="69"/>
    </location>
</feature>
<dbReference type="InterPro" id="IPR013500">
    <property type="entry name" value="TopoI_cat_euk"/>
</dbReference>
<name>A0A919VDV3_9ACTN</name>
<dbReference type="Pfam" id="PF21338">
    <property type="entry name" value="Top1B_N_bact"/>
    <property type="match status" value="1"/>
</dbReference>
<dbReference type="InterPro" id="IPR014711">
    <property type="entry name" value="TopoI_cat_a-hlx-sub_euk"/>
</dbReference>
<evidence type="ECO:0000256" key="1">
    <source>
        <dbReference type="ARBA" id="ARBA00000213"/>
    </source>
</evidence>
<dbReference type="InterPro" id="IPR001631">
    <property type="entry name" value="TopoI"/>
</dbReference>
<dbReference type="GO" id="GO:0003677">
    <property type="term" value="F:DNA binding"/>
    <property type="evidence" value="ECO:0007669"/>
    <property type="project" value="UniProtKB-KW"/>
</dbReference>
<feature type="compositionally biased region" description="Polar residues" evidence="7">
    <location>
        <begin position="23"/>
        <end position="33"/>
    </location>
</feature>
<dbReference type="SUPFAM" id="SSF56349">
    <property type="entry name" value="DNA breaking-rejoining enzymes"/>
    <property type="match status" value="1"/>
</dbReference>
<evidence type="ECO:0000256" key="5">
    <source>
        <dbReference type="ARBA" id="ARBA00023125"/>
    </source>
</evidence>
<dbReference type="Gene3D" id="3.30.66.10">
    <property type="entry name" value="DNA topoisomerase I domain"/>
    <property type="match status" value="1"/>
</dbReference>
<dbReference type="GO" id="GO:0003917">
    <property type="term" value="F:DNA topoisomerase type I (single strand cut, ATP-independent) activity"/>
    <property type="evidence" value="ECO:0007669"/>
    <property type="project" value="UniProtKB-EC"/>
</dbReference>
<evidence type="ECO:0000256" key="4">
    <source>
        <dbReference type="ARBA" id="ARBA00023029"/>
    </source>
</evidence>
<protein>
    <recommendedName>
        <fullName evidence="3">DNA topoisomerase</fullName>
        <ecNumber evidence="3">5.6.2.1</ecNumber>
    </recommendedName>
</protein>
<dbReference type="AlphaFoldDB" id="A0A919VDV3"/>
<evidence type="ECO:0000313" key="11">
    <source>
        <dbReference type="Proteomes" id="UP000606172"/>
    </source>
</evidence>
<dbReference type="RefSeq" id="WP_204029059.1">
    <property type="nucleotide sequence ID" value="NZ_BOOW01000030.1"/>
</dbReference>
<dbReference type="PRINTS" id="PR00416">
    <property type="entry name" value="EUTPISMRASEI"/>
</dbReference>
<evidence type="ECO:0000259" key="9">
    <source>
        <dbReference type="Pfam" id="PF21338"/>
    </source>
</evidence>
<sequence>MRLTRSDRSAPGITRHRRGHGFSYTTPSGQTLTDPEDLQRVKDLVIPPAWTSVWICPSPRGHIQAVGYDQAGRLQYRYHDEWRRKRDLAKYEHVRDMATRLPRIRRVLAERMRGRGLSRDRVLSTAVRLLDLGSFRIGGERYADDNDTYGLATLRCEHARCSQGEVVFTYPAKGGRKRVQVISDPVVCQIIRSLRRRGPARAGLLRYWSHRKWHDVRSDDINAYLQDLFGEEVTAKDFRTWHATVLAAVGLAVSSPADSPRTRKRAVARVMAEVADYLGNTPALARASYVDPRLIDLYEEGRTIAAILPKLGKDVPGGVMATHGEAERAVIRLLGRT</sequence>
<comment type="catalytic activity">
    <reaction evidence="1">
        <text>ATP-independent breakage of single-stranded DNA, followed by passage and rejoining.</text>
        <dbReference type="EC" id="5.6.2.1"/>
    </reaction>
</comment>
<evidence type="ECO:0000256" key="7">
    <source>
        <dbReference type="SAM" id="MobiDB-lite"/>
    </source>
</evidence>
<keyword evidence="5" id="KW-0238">DNA-binding</keyword>
<proteinExistence type="inferred from homology"/>
<comment type="similarity">
    <text evidence="2">Belongs to the type IB topoisomerase family.</text>
</comment>